<feature type="signal peptide" evidence="1">
    <location>
        <begin position="1"/>
        <end position="23"/>
    </location>
</feature>
<name>A0A0N8GMM0_9CHLR</name>
<dbReference type="Proteomes" id="UP000050501">
    <property type="component" value="Unassembled WGS sequence"/>
</dbReference>
<feature type="chain" id="PRO_5006025805" description="SnoaL-like domain-containing protein" evidence="1">
    <location>
        <begin position="24"/>
        <end position="300"/>
    </location>
</feature>
<organism evidence="3 4">
    <name type="scientific">Levilinea saccharolytica</name>
    <dbReference type="NCBI Taxonomy" id="229921"/>
    <lineage>
        <taxon>Bacteria</taxon>
        <taxon>Bacillati</taxon>
        <taxon>Chloroflexota</taxon>
        <taxon>Anaerolineae</taxon>
        <taxon>Anaerolineales</taxon>
        <taxon>Anaerolineaceae</taxon>
        <taxon>Levilinea</taxon>
    </lineage>
</organism>
<comment type="caution">
    <text evidence="3">The sequence shown here is derived from an EMBL/GenBank/DDBJ whole genome shotgun (WGS) entry which is preliminary data.</text>
</comment>
<dbReference type="InterPro" id="IPR032710">
    <property type="entry name" value="NTF2-like_dom_sf"/>
</dbReference>
<dbReference type="SUPFAM" id="SSF54427">
    <property type="entry name" value="NTF2-like"/>
    <property type="match status" value="1"/>
</dbReference>
<dbReference type="PROSITE" id="PS51257">
    <property type="entry name" value="PROKAR_LIPOPROTEIN"/>
    <property type="match status" value="1"/>
</dbReference>
<evidence type="ECO:0000313" key="3">
    <source>
        <dbReference type="EMBL" id="KPL75674.1"/>
    </source>
</evidence>
<dbReference type="InterPro" id="IPR037401">
    <property type="entry name" value="SnoaL-like"/>
</dbReference>
<proteinExistence type="predicted"/>
<dbReference type="RefSeq" id="WP_075071333.1">
    <property type="nucleotide sequence ID" value="NZ_LGCM01000065.1"/>
</dbReference>
<reference evidence="3 4" key="1">
    <citation type="submission" date="2015-07" db="EMBL/GenBank/DDBJ databases">
        <title>Genome sequence of Levilinea saccharolytica DSM 16555.</title>
        <authorList>
            <person name="Hemp J."/>
            <person name="Ward L.M."/>
            <person name="Pace L.A."/>
            <person name="Fischer W.W."/>
        </authorList>
    </citation>
    <scope>NUCLEOTIDE SEQUENCE [LARGE SCALE GENOMIC DNA]</scope>
    <source>
        <strain evidence="3 4">KIBI-1</strain>
    </source>
</reference>
<dbReference type="AlphaFoldDB" id="A0A0N8GMM0"/>
<evidence type="ECO:0000313" key="4">
    <source>
        <dbReference type="Proteomes" id="UP000050501"/>
    </source>
</evidence>
<dbReference type="EMBL" id="LGCM01000065">
    <property type="protein sequence ID" value="KPL75674.1"/>
    <property type="molecule type" value="Genomic_DNA"/>
</dbReference>
<keyword evidence="4" id="KW-1185">Reference proteome</keyword>
<feature type="domain" description="SnoaL-like" evidence="2">
    <location>
        <begin position="47"/>
        <end position="151"/>
    </location>
</feature>
<evidence type="ECO:0000256" key="1">
    <source>
        <dbReference type="SAM" id="SignalP"/>
    </source>
</evidence>
<keyword evidence="1" id="KW-0732">Signal</keyword>
<dbReference type="Pfam" id="PF12680">
    <property type="entry name" value="SnoaL_2"/>
    <property type="match status" value="1"/>
</dbReference>
<protein>
    <recommendedName>
        <fullName evidence="2">SnoaL-like domain-containing protein</fullName>
    </recommendedName>
</protein>
<sequence>MKTLLKNLALLLSILGLGLTSCATPATQPPPPPTSVPVADNPPEKMVLEMVELLNAGDIEGSLAYFSEDVMSYIIGLPPTGMEVYAGKEQLRTLWQDSVDNHFQWEVALPRVNGNVVSVSTKTWHDFTRQLGVAPLSWYDAYEIKDGKIIAYSTTITRESLASLKTALAEAMPPEPTSAPSTNLPASEMTVTIAGGTCTTDNPLTLRAGEVKVHLNIKDQNKPLYALTLFNLDEGKDLLDLMAATVGEPPSWADMLLFKEVEPGTNATYTFTVKKGPVYLVCWAKPLEIPIGNAGPLEVK</sequence>
<accession>A0A0N8GMM0</accession>
<gene>
    <name evidence="3" type="ORF">ADN01_17740</name>
</gene>
<evidence type="ECO:0000259" key="2">
    <source>
        <dbReference type="Pfam" id="PF12680"/>
    </source>
</evidence>
<dbReference type="Gene3D" id="3.10.450.50">
    <property type="match status" value="1"/>
</dbReference>